<evidence type="ECO:0000313" key="3">
    <source>
        <dbReference type="Proteomes" id="UP001159428"/>
    </source>
</evidence>
<feature type="compositionally biased region" description="Polar residues" evidence="1">
    <location>
        <begin position="39"/>
        <end position="54"/>
    </location>
</feature>
<comment type="caution">
    <text evidence="2">The sequence shown here is derived from an EMBL/GenBank/DDBJ whole genome shotgun (WGS) entry which is preliminary data.</text>
</comment>
<evidence type="ECO:0000256" key="1">
    <source>
        <dbReference type="SAM" id="MobiDB-lite"/>
    </source>
</evidence>
<name>A0AAU9XR45_9CNID</name>
<gene>
    <name evidence="2" type="ORF">PMEA_00028161</name>
</gene>
<feature type="region of interest" description="Disordered" evidence="1">
    <location>
        <begin position="24"/>
        <end position="108"/>
    </location>
</feature>
<keyword evidence="3" id="KW-1185">Reference proteome</keyword>
<accession>A0AAU9XR45</accession>
<protein>
    <submittedName>
        <fullName evidence="2">Uncharacterized protein</fullName>
    </submittedName>
</protein>
<dbReference type="EMBL" id="CALNXJ010000058">
    <property type="protein sequence ID" value="CAH3155368.1"/>
    <property type="molecule type" value="Genomic_DNA"/>
</dbReference>
<dbReference type="Proteomes" id="UP001159428">
    <property type="component" value="Unassembled WGS sequence"/>
</dbReference>
<sequence>MEEHLRNLADSLGECSRLVSQVLASSSSSSNTKVPDSVTQVVSENNLSSTNNVASAVERARSMLQRSRSTGLCSRLSQRERLRSASPSVPTSNRGKKQKTTPEQSKPFEFALMHVGDDDEEESLSINHDNILLRGC</sequence>
<evidence type="ECO:0000313" key="2">
    <source>
        <dbReference type="EMBL" id="CAH3155368.1"/>
    </source>
</evidence>
<feature type="compositionally biased region" description="Polar residues" evidence="1">
    <location>
        <begin position="64"/>
        <end position="76"/>
    </location>
</feature>
<proteinExistence type="predicted"/>
<feature type="compositionally biased region" description="Low complexity" evidence="1">
    <location>
        <begin position="24"/>
        <end position="38"/>
    </location>
</feature>
<reference evidence="2 3" key="1">
    <citation type="submission" date="2022-05" db="EMBL/GenBank/DDBJ databases">
        <authorList>
            <consortium name="Genoscope - CEA"/>
            <person name="William W."/>
        </authorList>
    </citation>
    <scope>NUCLEOTIDE SEQUENCE [LARGE SCALE GENOMIC DNA]</scope>
</reference>
<organism evidence="2 3">
    <name type="scientific">Pocillopora meandrina</name>
    <dbReference type="NCBI Taxonomy" id="46732"/>
    <lineage>
        <taxon>Eukaryota</taxon>
        <taxon>Metazoa</taxon>
        <taxon>Cnidaria</taxon>
        <taxon>Anthozoa</taxon>
        <taxon>Hexacorallia</taxon>
        <taxon>Scleractinia</taxon>
        <taxon>Astrocoeniina</taxon>
        <taxon>Pocilloporidae</taxon>
        <taxon>Pocillopora</taxon>
    </lineage>
</organism>
<dbReference type="AlphaFoldDB" id="A0AAU9XR45"/>